<dbReference type="AlphaFoldDB" id="A0A545UE58"/>
<gene>
    <name evidence="1" type="ORF">FLL46_10260</name>
</gene>
<dbReference type="EMBL" id="VIKS01000006">
    <property type="protein sequence ID" value="TQV87760.1"/>
    <property type="molecule type" value="Genomic_DNA"/>
</dbReference>
<dbReference type="RefSeq" id="WP_142893421.1">
    <property type="nucleotide sequence ID" value="NZ_ML660163.1"/>
</dbReference>
<keyword evidence="2" id="KW-1185">Reference proteome</keyword>
<dbReference type="Proteomes" id="UP000315439">
    <property type="component" value="Unassembled WGS sequence"/>
</dbReference>
<sequence length="853" mass="95357">MNLPDRIELIRQSNIVTGIDFIQVSDDQLELFVFLHHLELPAPLDAALTTITAEEISITALNKIEPEEVLVVQHVTPIPTIDNRRALRLQVEQPGGFGYYQLSIFHGALDSYFNHIPFTFKAGCESEFDCKQKKPECPPEPSNDFPVDYRSRDFWSFRQVLTDFASQRYPDWQDRLEADMGMMLVELYSAMGDEFSYAQDRIKRETNFADATQRRTLRHFAQLVDYPIDNGSGASTWIDVTANANGALAAGTALTDIYSQQVFEIGNGLADLGTNFNVSPDRNEFMAYIWDENDTCLPRGSDYLTIAGHHAADFLPDSDIDPVGKWVLLATRPTEPDLPERRLMVRVVDTDEDIDPVTGDLVTEIIWDNPTQVELDLTTLVVRGNLLPATSGETIPPVDQNALRFRIGPANDPFAPDADLPLAIERAGANTCYSNRQDEAGRVKFVFSLPDSHTTPLVWLPTDRSLSGGASASESNLSSSLLTRPEVLLQREPNEDWQWMPSMISEEVAGPTDAVFTLEEGTYRALFSVERFGEKFSFDDYATSDGFSVRFGDGEFGLAPRDGDIFALRYRLGNGRLSNVSADTLIRFKSEFDDPPIRPAFVDAITNPLAASGGRDAETSAQIKTNAPEAYKAITYRAVQPGDYTEITERLDWVQQAGTHFRWTGSWPTVFVTPDPFDQVGITVEQKNELDQLLDRVRQVGRETCVKQPVYANIDLEIKVCVDVTAYPGQVKERVLLALFGNGNDNVQGEYLNEKNGIQENGTLKKDTPPWFFHPDNFTFGTPLSRAALITAIQQVAGVHAVNGIRIRRRGWFDWRSFSEFCYRVAVNELILVTNNALLPEQGAVRLIMEGGA</sequence>
<accession>A0A545UE58</accession>
<proteinExistence type="predicted"/>
<name>A0A545UE58_9GAMM</name>
<evidence type="ECO:0000313" key="1">
    <source>
        <dbReference type="EMBL" id="TQV87760.1"/>
    </source>
</evidence>
<reference evidence="1 2" key="1">
    <citation type="submission" date="2019-07" db="EMBL/GenBank/DDBJ databases">
        <title>Draft genome for Aliikangiella sp. M105.</title>
        <authorList>
            <person name="Wang G."/>
        </authorList>
    </citation>
    <scope>NUCLEOTIDE SEQUENCE [LARGE SCALE GENOMIC DNA]</scope>
    <source>
        <strain evidence="1 2">M105</strain>
    </source>
</reference>
<evidence type="ECO:0008006" key="3">
    <source>
        <dbReference type="Google" id="ProtNLM"/>
    </source>
</evidence>
<protein>
    <recommendedName>
        <fullName evidence="3">Baseplate protein J-like domain-containing protein</fullName>
    </recommendedName>
</protein>
<evidence type="ECO:0000313" key="2">
    <source>
        <dbReference type="Proteomes" id="UP000315439"/>
    </source>
</evidence>
<comment type="caution">
    <text evidence="1">The sequence shown here is derived from an EMBL/GenBank/DDBJ whole genome shotgun (WGS) entry which is preliminary data.</text>
</comment>
<dbReference type="OrthoDB" id="9796131at2"/>
<organism evidence="1 2">
    <name type="scientific">Aliikangiella coralliicola</name>
    <dbReference type="NCBI Taxonomy" id="2592383"/>
    <lineage>
        <taxon>Bacteria</taxon>
        <taxon>Pseudomonadati</taxon>
        <taxon>Pseudomonadota</taxon>
        <taxon>Gammaproteobacteria</taxon>
        <taxon>Oceanospirillales</taxon>
        <taxon>Pleioneaceae</taxon>
        <taxon>Aliikangiella</taxon>
    </lineage>
</organism>